<dbReference type="GO" id="GO:0005886">
    <property type="term" value="C:plasma membrane"/>
    <property type="evidence" value="ECO:0007669"/>
    <property type="project" value="UniProtKB-SubCell"/>
</dbReference>
<feature type="domain" description="Type II secretion system protein GspF" evidence="8">
    <location>
        <begin position="27"/>
        <end position="149"/>
    </location>
</feature>
<evidence type="ECO:0000256" key="5">
    <source>
        <dbReference type="ARBA" id="ARBA00022989"/>
    </source>
</evidence>
<keyword evidence="6 7" id="KW-0472">Membrane</keyword>
<evidence type="ECO:0000256" key="7">
    <source>
        <dbReference type="SAM" id="Phobius"/>
    </source>
</evidence>
<dbReference type="Pfam" id="PF00482">
    <property type="entry name" value="T2SSF"/>
    <property type="match status" value="2"/>
</dbReference>
<feature type="transmembrane region" description="Helical" evidence="7">
    <location>
        <begin position="175"/>
        <end position="197"/>
    </location>
</feature>
<dbReference type="EMBL" id="DXCP01000017">
    <property type="protein sequence ID" value="HIY79314.1"/>
    <property type="molecule type" value="Genomic_DNA"/>
</dbReference>
<protein>
    <submittedName>
        <fullName evidence="9">Type II secretion system F family protein</fullName>
    </submittedName>
</protein>
<reference evidence="9" key="1">
    <citation type="journal article" date="2021" name="PeerJ">
        <title>Extensive microbial diversity within the chicken gut microbiome revealed by metagenomics and culture.</title>
        <authorList>
            <person name="Gilroy R."/>
            <person name="Ravi A."/>
            <person name="Getino M."/>
            <person name="Pursley I."/>
            <person name="Horton D.L."/>
            <person name="Alikhan N.F."/>
            <person name="Baker D."/>
            <person name="Gharbi K."/>
            <person name="Hall N."/>
            <person name="Watson M."/>
            <person name="Adriaenssens E.M."/>
            <person name="Foster-Nyarko E."/>
            <person name="Jarju S."/>
            <person name="Secka A."/>
            <person name="Antonio M."/>
            <person name="Oren A."/>
            <person name="Chaudhuri R.R."/>
            <person name="La Ragione R."/>
            <person name="Hildebrand F."/>
            <person name="Pallen M.J."/>
        </authorList>
    </citation>
    <scope>NUCLEOTIDE SEQUENCE</scope>
    <source>
        <strain evidence="9">ChiHjej10B9-743</strain>
    </source>
</reference>
<organism evidence="9 10">
    <name type="scientific">Candidatus Olsenella excrementavium</name>
    <dbReference type="NCBI Taxonomy" id="2838709"/>
    <lineage>
        <taxon>Bacteria</taxon>
        <taxon>Bacillati</taxon>
        <taxon>Actinomycetota</taxon>
        <taxon>Coriobacteriia</taxon>
        <taxon>Coriobacteriales</taxon>
        <taxon>Atopobiaceae</taxon>
        <taxon>Olsenella</taxon>
    </lineage>
</organism>
<evidence type="ECO:0000256" key="2">
    <source>
        <dbReference type="ARBA" id="ARBA00005745"/>
    </source>
</evidence>
<dbReference type="PANTHER" id="PTHR30012">
    <property type="entry name" value="GENERAL SECRETION PATHWAY PROTEIN"/>
    <property type="match status" value="1"/>
</dbReference>
<evidence type="ECO:0000259" key="8">
    <source>
        <dbReference type="Pfam" id="PF00482"/>
    </source>
</evidence>
<name>A0A9D1ZAM7_9ACTN</name>
<feature type="transmembrane region" description="Helical" evidence="7">
    <location>
        <begin position="126"/>
        <end position="155"/>
    </location>
</feature>
<reference evidence="9" key="2">
    <citation type="submission" date="2021-04" db="EMBL/GenBank/DDBJ databases">
        <authorList>
            <person name="Gilroy R."/>
        </authorList>
    </citation>
    <scope>NUCLEOTIDE SEQUENCE</scope>
    <source>
        <strain evidence="9">ChiHjej10B9-743</strain>
    </source>
</reference>
<gene>
    <name evidence="9" type="ORF">IAA42_02630</name>
</gene>
<evidence type="ECO:0000313" key="9">
    <source>
        <dbReference type="EMBL" id="HIY79314.1"/>
    </source>
</evidence>
<dbReference type="AlphaFoldDB" id="A0A9D1ZAM7"/>
<comment type="subcellular location">
    <subcellularLocation>
        <location evidence="1">Cell membrane</location>
        <topology evidence="1">Multi-pass membrane protein</topology>
    </subcellularLocation>
</comment>
<proteinExistence type="inferred from homology"/>
<evidence type="ECO:0000256" key="3">
    <source>
        <dbReference type="ARBA" id="ARBA00022475"/>
    </source>
</evidence>
<evidence type="ECO:0000256" key="4">
    <source>
        <dbReference type="ARBA" id="ARBA00022692"/>
    </source>
</evidence>
<dbReference type="Proteomes" id="UP000824133">
    <property type="component" value="Unassembled WGS sequence"/>
</dbReference>
<dbReference type="InterPro" id="IPR042094">
    <property type="entry name" value="T2SS_GspF_sf"/>
</dbReference>
<evidence type="ECO:0000313" key="10">
    <source>
        <dbReference type="Proteomes" id="UP000824133"/>
    </source>
</evidence>
<keyword evidence="5 7" id="KW-1133">Transmembrane helix</keyword>
<dbReference type="Gene3D" id="1.20.81.30">
    <property type="entry name" value="Type II secretion system (T2SS), domain F"/>
    <property type="match status" value="2"/>
</dbReference>
<dbReference type="PRINTS" id="PR00812">
    <property type="entry name" value="BCTERIALGSPF"/>
</dbReference>
<feature type="domain" description="Type II secretion system protein GspF" evidence="8">
    <location>
        <begin position="229"/>
        <end position="354"/>
    </location>
</feature>
<dbReference type="InterPro" id="IPR018076">
    <property type="entry name" value="T2SS_GspF_dom"/>
</dbReference>
<comment type="caution">
    <text evidence="9">The sequence shown here is derived from an EMBL/GenBank/DDBJ whole genome shotgun (WGS) entry which is preliminary data.</text>
</comment>
<keyword evidence="3" id="KW-1003">Cell membrane</keyword>
<accession>A0A9D1ZAM7</accession>
<dbReference type="InterPro" id="IPR003004">
    <property type="entry name" value="GspF/PilC"/>
</dbReference>
<keyword evidence="4 7" id="KW-0812">Transmembrane</keyword>
<sequence length="363" mass="36575">MSESLKSPTGREGRGAGTLPASEVAAFCEGLAAMLAAGIQLDEGLGLLGEGAAGTPIAPVCDELYGRVAGGEALSAAMAASGRFPTHAVSTLAAAERAGRTERALRGLAGYYAEESRVMEKIRTAVGYPAALLCVMSVVLVFTVAVILPVFIGVYEDMAGSLTAGSGLAVSASIAVGWVALVVVVLATAGALVGVAASGSVRGQAAIVRLLGRLPLTSDAMRQLALSRFLGTLSTCLAAGSNEDAAMEEALRTVESGGLRSELEPVLVAMTDVSRGLGLAQAIAESEVLEPAQARMLSIGSRAGSTDAVLERLSEACFDDAVARVDRVIDATEPALAAFLTVAVGATLVSVMLPLIGIMGSVG</sequence>
<feature type="transmembrane region" description="Helical" evidence="7">
    <location>
        <begin position="336"/>
        <end position="359"/>
    </location>
</feature>
<comment type="similarity">
    <text evidence="2">Belongs to the GSP F family.</text>
</comment>
<evidence type="ECO:0000256" key="1">
    <source>
        <dbReference type="ARBA" id="ARBA00004651"/>
    </source>
</evidence>
<evidence type="ECO:0000256" key="6">
    <source>
        <dbReference type="ARBA" id="ARBA00023136"/>
    </source>
</evidence>
<dbReference type="PANTHER" id="PTHR30012:SF0">
    <property type="entry name" value="TYPE II SECRETION SYSTEM PROTEIN F-RELATED"/>
    <property type="match status" value="1"/>
</dbReference>